<evidence type="ECO:0000313" key="9">
    <source>
        <dbReference type="Proteomes" id="UP001295740"/>
    </source>
</evidence>
<keyword evidence="3 6" id="KW-1133">Transmembrane helix</keyword>
<dbReference type="InterPro" id="IPR052337">
    <property type="entry name" value="SAT4-like"/>
</dbReference>
<evidence type="ECO:0000256" key="1">
    <source>
        <dbReference type="ARBA" id="ARBA00004141"/>
    </source>
</evidence>
<feature type="transmembrane region" description="Helical" evidence="6">
    <location>
        <begin position="185"/>
        <end position="205"/>
    </location>
</feature>
<feature type="transmembrane region" description="Helical" evidence="6">
    <location>
        <begin position="41"/>
        <end position="61"/>
    </location>
</feature>
<comment type="subcellular location">
    <subcellularLocation>
        <location evidence="1">Membrane</location>
        <topology evidence="1">Multi-pass membrane protein</topology>
    </subcellularLocation>
</comment>
<evidence type="ECO:0000256" key="5">
    <source>
        <dbReference type="ARBA" id="ARBA00038359"/>
    </source>
</evidence>
<dbReference type="GO" id="GO:0016020">
    <property type="term" value="C:membrane"/>
    <property type="evidence" value="ECO:0007669"/>
    <property type="project" value="UniProtKB-SubCell"/>
</dbReference>
<evidence type="ECO:0000256" key="3">
    <source>
        <dbReference type="ARBA" id="ARBA00022989"/>
    </source>
</evidence>
<dbReference type="PANTHER" id="PTHR33048">
    <property type="entry name" value="PTH11-LIKE INTEGRAL MEMBRANE PROTEIN (AFU_ORTHOLOGUE AFUA_5G11245)"/>
    <property type="match status" value="1"/>
</dbReference>
<sequence>MAIAVLTGGLGFHVVEIVDRFGVMTGSEIFIKHLLAIQNLWALSLSLSKISILLLCSRVFVVNGYILVARITSVFICLWALATILSCFFICQPLAYNWDSFIPGGHCGDSVTSWLITGILNIITDLIVLILPMPYLWALELEMFKKLILMATFGVGLFTCVISTVRVITLVSVDFTDVTYTIPRAVLFSAMEPCLAITLACVPVLRPLLGRRYSPRGTAKAGSTTLRGTPRSGRIGVKSGPYSSIERLRPDLFHYDADVDAGDTRGDQAACQLNTITVSKAWQVQHRSSGVQERT</sequence>
<proteinExistence type="inferred from homology"/>
<dbReference type="Pfam" id="PF20684">
    <property type="entry name" value="Fung_rhodopsin"/>
    <property type="match status" value="1"/>
</dbReference>
<reference evidence="8" key="1">
    <citation type="submission" date="2023-10" db="EMBL/GenBank/DDBJ databases">
        <authorList>
            <person name="Hackl T."/>
        </authorList>
    </citation>
    <scope>NUCLEOTIDE SEQUENCE</scope>
</reference>
<comment type="similarity">
    <text evidence="5">Belongs to the SAT4 family.</text>
</comment>
<feature type="transmembrane region" description="Helical" evidence="6">
    <location>
        <begin position="147"/>
        <end position="173"/>
    </location>
</feature>
<organism evidence="8 9">
    <name type="scientific">Anthostomella pinea</name>
    <dbReference type="NCBI Taxonomy" id="933095"/>
    <lineage>
        <taxon>Eukaryota</taxon>
        <taxon>Fungi</taxon>
        <taxon>Dikarya</taxon>
        <taxon>Ascomycota</taxon>
        <taxon>Pezizomycotina</taxon>
        <taxon>Sordariomycetes</taxon>
        <taxon>Xylariomycetidae</taxon>
        <taxon>Xylariales</taxon>
        <taxon>Xylariaceae</taxon>
        <taxon>Anthostomella</taxon>
    </lineage>
</organism>
<accession>A0AAI8VE90</accession>
<feature type="domain" description="Rhodopsin" evidence="7">
    <location>
        <begin position="7"/>
        <end position="210"/>
    </location>
</feature>
<dbReference type="EMBL" id="CAUWAG010000004">
    <property type="protein sequence ID" value="CAJ2503301.1"/>
    <property type="molecule type" value="Genomic_DNA"/>
</dbReference>
<name>A0AAI8VE90_9PEZI</name>
<keyword evidence="2 6" id="KW-0812">Transmembrane</keyword>
<feature type="transmembrane region" description="Helical" evidence="6">
    <location>
        <begin position="73"/>
        <end position="95"/>
    </location>
</feature>
<evidence type="ECO:0000256" key="6">
    <source>
        <dbReference type="SAM" id="Phobius"/>
    </source>
</evidence>
<evidence type="ECO:0000256" key="2">
    <source>
        <dbReference type="ARBA" id="ARBA00022692"/>
    </source>
</evidence>
<keyword evidence="9" id="KW-1185">Reference proteome</keyword>
<dbReference type="AlphaFoldDB" id="A0AAI8VE90"/>
<feature type="transmembrane region" description="Helical" evidence="6">
    <location>
        <begin position="115"/>
        <end position="135"/>
    </location>
</feature>
<gene>
    <name evidence="8" type="ORF">KHLLAP_LOCUS3769</name>
</gene>
<evidence type="ECO:0000256" key="4">
    <source>
        <dbReference type="ARBA" id="ARBA00023136"/>
    </source>
</evidence>
<dbReference type="Proteomes" id="UP001295740">
    <property type="component" value="Unassembled WGS sequence"/>
</dbReference>
<evidence type="ECO:0000313" key="8">
    <source>
        <dbReference type="EMBL" id="CAJ2503301.1"/>
    </source>
</evidence>
<keyword evidence="4 6" id="KW-0472">Membrane</keyword>
<evidence type="ECO:0000259" key="7">
    <source>
        <dbReference type="Pfam" id="PF20684"/>
    </source>
</evidence>
<dbReference type="PANTHER" id="PTHR33048:SF57">
    <property type="entry name" value="INTEGRAL MEMBRANE PROTEIN-RELATED"/>
    <property type="match status" value="1"/>
</dbReference>
<dbReference type="InterPro" id="IPR049326">
    <property type="entry name" value="Rhodopsin_dom_fungi"/>
</dbReference>
<comment type="caution">
    <text evidence="8">The sequence shown here is derived from an EMBL/GenBank/DDBJ whole genome shotgun (WGS) entry which is preliminary data.</text>
</comment>
<protein>
    <submittedName>
        <fullName evidence="8">Uu.00g106950.m01.CDS01</fullName>
    </submittedName>
</protein>